<gene>
    <name evidence="5" type="ORF">QQX98_000406</name>
</gene>
<keyword evidence="2" id="KW-0521">NADP</keyword>
<keyword evidence="3" id="KW-0560">Oxidoreductase</keyword>
<dbReference type="Proteomes" id="UP001498476">
    <property type="component" value="Unassembled WGS sequence"/>
</dbReference>
<comment type="caution">
    <text evidence="5">The sequence shown here is derived from an EMBL/GenBank/DDBJ whole genome shotgun (WGS) entry which is preliminary data.</text>
</comment>
<name>A0ABR1HUZ9_9HYPO</name>
<evidence type="ECO:0000256" key="1">
    <source>
        <dbReference type="ARBA" id="ARBA00005725"/>
    </source>
</evidence>
<comment type="similarity">
    <text evidence="1">Belongs to the NmrA-type oxidoreductase family. Isoflavone reductase subfamily.</text>
</comment>
<evidence type="ECO:0000256" key="2">
    <source>
        <dbReference type="ARBA" id="ARBA00022857"/>
    </source>
</evidence>
<keyword evidence="6" id="KW-1185">Reference proteome</keyword>
<dbReference type="PANTHER" id="PTHR47706:SF4">
    <property type="entry name" value="NMRA-LIKE DOMAIN-CONTAINING PROTEIN"/>
    <property type="match status" value="1"/>
</dbReference>
<dbReference type="SUPFAM" id="SSF51735">
    <property type="entry name" value="NAD(P)-binding Rossmann-fold domains"/>
    <property type="match status" value="1"/>
</dbReference>
<evidence type="ECO:0000259" key="4">
    <source>
        <dbReference type="Pfam" id="PF13460"/>
    </source>
</evidence>
<dbReference type="InterPro" id="IPR036291">
    <property type="entry name" value="NAD(P)-bd_dom_sf"/>
</dbReference>
<dbReference type="InterPro" id="IPR051609">
    <property type="entry name" value="NmrA/Isoflavone_reductase-like"/>
</dbReference>
<proteinExistence type="inferred from homology"/>
<dbReference type="Gene3D" id="3.40.50.720">
    <property type="entry name" value="NAD(P)-binding Rossmann-like Domain"/>
    <property type="match status" value="1"/>
</dbReference>
<dbReference type="EMBL" id="JAZAVJ010000004">
    <property type="protein sequence ID" value="KAK7424441.1"/>
    <property type="molecule type" value="Genomic_DNA"/>
</dbReference>
<evidence type="ECO:0000313" key="5">
    <source>
        <dbReference type="EMBL" id="KAK7424441.1"/>
    </source>
</evidence>
<evidence type="ECO:0000256" key="3">
    <source>
        <dbReference type="ARBA" id="ARBA00023002"/>
    </source>
</evidence>
<sequence>MVKVAIADHSGGLGRVITEAIFATGKHQVFVLSRNPRRLFDDDIDIRSLEVDYSSTAQIANVLRSNHIQVVVSAIGIVFEDSHLAQMNLIDAASQSGTVTRFAPSEYAIDYVEAARNGFPFPVLGLAAYKSSHYKVEAFEKLKVTEMKHTRFIIGFLMDYYGFPAEPVPVLPLAVVLDMENCKAGIPGDGEGRITPTHSETIGKSVAASLDLPTWPSRSWIVGGTLTWNEALKIAEKARGTSPALYRGRN</sequence>
<organism evidence="5 6">
    <name type="scientific">Neonectria punicea</name>
    <dbReference type="NCBI Taxonomy" id="979145"/>
    <lineage>
        <taxon>Eukaryota</taxon>
        <taxon>Fungi</taxon>
        <taxon>Dikarya</taxon>
        <taxon>Ascomycota</taxon>
        <taxon>Pezizomycotina</taxon>
        <taxon>Sordariomycetes</taxon>
        <taxon>Hypocreomycetidae</taxon>
        <taxon>Hypocreales</taxon>
        <taxon>Nectriaceae</taxon>
        <taxon>Neonectria</taxon>
    </lineage>
</organism>
<dbReference type="Pfam" id="PF13460">
    <property type="entry name" value="NAD_binding_10"/>
    <property type="match status" value="1"/>
</dbReference>
<dbReference type="PANTHER" id="PTHR47706">
    <property type="entry name" value="NMRA-LIKE FAMILY PROTEIN"/>
    <property type="match status" value="1"/>
</dbReference>
<dbReference type="InterPro" id="IPR016040">
    <property type="entry name" value="NAD(P)-bd_dom"/>
</dbReference>
<reference evidence="5 6" key="1">
    <citation type="journal article" date="2025" name="Microbiol. Resour. Announc.">
        <title>Draft genome sequences for Neonectria magnoliae and Neonectria punicea, canker pathogens of Liriodendron tulipifera and Acer saccharum in West Virginia.</title>
        <authorList>
            <person name="Petronek H.M."/>
            <person name="Kasson M.T."/>
            <person name="Metheny A.M."/>
            <person name="Stauder C.M."/>
            <person name="Lovett B."/>
            <person name="Lynch S.C."/>
            <person name="Garnas J.R."/>
            <person name="Kasson L.R."/>
            <person name="Stajich J.E."/>
        </authorList>
    </citation>
    <scope>NUCLEOTIDE SEQUENCE [LARGE SCALE GENOMIC DNA]</scope>
    <source>
        <strain evidence="5 6">NRRL 64653</strain>
    </source>
</reference>
<accession>A0ABR1HUZ9</accession>
<protein>
    <recommendedName>
        <fullName evidence="4">NAD(P)-binding domain-containing protein</fullName>
    </recommendedName>
</protein>
<evidence type="ECO:0000313" key="6">
    <source>
        <dbReference type="Proteomes" id="UP001498476"/>
    </source>
</evidence>
<feature type="domain" description="NAD(P)-binding" evidence="4">
    <location>
        <begin position="10"/>
        <end position="131"/>
    </location>
</feature>